<dbReference type="Proteomes" id="UP000018766">
    <property type="component" value="Unassembled WGS sequence"/>
</dbReference>
<dbReference type="AlphaFoldDB" id="V8G401"/>
<reference evidence="1 2" key="1">
    <citation type="submission" date="2013-11" db="EMBL/GenBank/DDBJ databases">
        <title>Genomic analysis of Pelistega sp. HM-7.</title>
        <authorList>
            <person name="Kumbhare S.V."/>
            <person name="Shetty S.A."/>
            <person name="Sharma O."/>
            <person name="Dhotre D.P."/>
        </authorList>
    </citation>
    <scope>NUCLEOTIDE SEQUENCE [LARGE SCALE GENOMIC DNA]</scope>
    <source>
        <strain evidence="1 2">HM-7</strain>
    </source>
</reference>
<dbReference type="EMBL" id="AYSV01000085">
    <property type="protein sequence ID" value="ETD71155.1"/>
    <property type="molecule type" value="Genomic_DNA"/>
</dbReference>
<sequence>MLLAFFFHLRQLQIPVSVKEFLTLLDALRRPIMSPTLEDFYYLARLILIKDESQFDKFDQAFALFAQKIEASISQQRKEIPIEWLIKEFQKQLTDEEKAAIEKHGWEKLLELFKQRLEEQKERHAGGNKWIGTGGTSPFGNSGYHPEGYRIGGESAGHRTAIKVWEERQFKAYDNQQEIGTRNFKLALRRLRRFARDSSSLEFDLDNTIKSTAQNAGYLDIKMIPERHNSIKVLLLLDIGGSMDDHIQLIEELFSAASSEFQHLEVYYFHNCVYEKLWRYNAQNKRDYISTWDVLNKFNADWRVIFIGDASMSVYEILQSGGSVEHYNKETGETWLNRLITAWPNYVWLNPEPERYWRYRHSNQVIQDIMHNRMYPTTVEGIENAMKILSK</sequence>
<proteinExistence type="predicted"/>
<accession>V8G401</accession>
<protein>
    <submittedName>
        <fullName evidence="1">von Willebrand factor A</fullName>
    </submittedName>
</protein>
<dbReference type="OrthoDB" id="9764216at2"/>
<dbReference type="RefSeq" id="WP_023951083.1">
    <property type="nucleotide sequence ID" value="NZ_AYSV01000085.1"/>
</dbReference>
<organism evidence="1 2">
    <name type="scientific">Pelistega indica</name>
    <dbReference type="NCBI Taxonomy" id="1414851"/>
    <lineage>
        <taxon>Bacteria</taxon>
        <taxon>Pseudomonadati</taxon>
        <taxon>Pseudomonadota</taxon>
        <taxon>Betaproteobacteria</taxon>
        <taxon>Burkholderiales</taxon>
        <taxon>Alcaligenaceae</taxon>
        <taxon>Pelistega</taxon>
    </lineage>
</organism>
<dbReference type="PANTHER" id="PTHR39338:SF7">
    <property type="entry name" value="BLL6692 PROTEIN"/>
    <property type="match status" value="1"/>
</dbReference>
<dbReference type="Pfam" id="PF05762">
    <property type="entry name" value="VWA_CoxE"/>
    <property type="match status" value="1"/>
</dbReference>
<evidence type="ECO:0000313" key="2">
    <source>
        <dbReference type="Proteomes" id="UP000018766"/>
    </source>
</evidence>
<keyword evidence="2" id="KW-1185">Reference proteome</keyword>
<dbReference type="PANTHER" id="PTHR39338">
    <property type="entry name" value="BLL5662 PROTEIN-RELATED"/>
    <property type="match status" value="1"/>
</dbReference>
<evidence type="ECO:0000313" key="1">
    <source>
        <dbReference type="EMBL" id="ETD71155.1"/>
    </source>
</evidence>
<dbReference type="PATRIC" id="fig|1414851.3.peg.1408"/>
<name>V8G401_9BURK</name>
<comment type="caution">
    <text evidence="1">The sequence shown here is derived from an EMBL/GenBank/DDBJ whole genome shotgun (WGS) entry which is preliminary data.</text>
</comment>
<dbReference type="InterPro" id="IPR008912">
    <property type="entry name" value="Uncharacterised_CoxE"/>
</dbReference>
<gene>
    <name evidence="1" type="ORF">V757_06860</name>
</gene>